<evidence type="ECO:0000256" key="9">
    <source>
        <dbReference type="ARBA" id="ARBA00023306"/>
    </source>
</evidence>
<reference evidence="14 15" key="1">
    <citation type="journal article" date="2016" name="Nat. Commun.">
        <title>Thousands of microbial genomes shed light on interconnected biogeochemical processes in an aquifer system.</title>
        <authorList>
            <person name="Anantharaman K."/>
            <person name="Brown C.T."/>
            <person name="Hug L.A."/>
            <person name="Sharon I."/>
            <person name="Castelle C.J."/>
            <person name="Probst A.J."/>
            <person name="Thomas B.C."/>
            <person name="Singh A."/>
            <person name="Wilkins M.J."/>
            <person name="Karaoz U."/>
            <person name="Brodie E.L."/>
            <person name="Williams K.H."/>
            <person name="Hubbard S.S."/>
            <person name="Banfield J.F."/>
        </authorList>
    </citation>
    <scope>NUCLEOTIDE SEQUENCE [LARGE SCALE GENOMIC DNA]</scope>
</reference>
<evidence type="ECO:0000256" key="6">
    <source>
        <dbReference type="ARBA" id="ARBA00022692"/>
    </source>
</evidence>
<keyword evidence="5 10" id="KW-0132">Cell division</keyword>
<feature type="transmembrane region" description="Helical" evidence="11">
    <location>
        <begin position="274"/>
        <end position="297"/>
    </location>
</feature>
<keyword evidence="6 11" id="KW-0812">Transmembrane</keyword>
<dbReference type="AlphaFoldDB" id="A0A1F5EKH4"/>
<evidence type="ECO:0000256" key="1">
    <source>
        <dbReference type="ARBA" id="ARBA00004651"/>
    </source>
</evidence>
<evidence type="ECO:0000256" key="3">
    <source>
        <dbReference type="ARBA" id="ARBA00021907"/>
    </source>
</evidence>
<dbReference type="Pfam" id="PF02687">
    <property type="entry name" value="FtsX"/>
    <property type="match status" value="1"/>
</dbReference>
<feature type="domain" description="FtsX extracellular" evidence="13">
    <location>
        <begin position="59"/>
        <end position="146"/>
    </location>
</feature>
<dbReference type="EMBL" id="MFAE01000002">
    <property type="protein sequence ID" value="OGD67714.1"/>
    <property type="molecule type" value="Genomic_DNA"/>
</dbReference>
<evidence type="ECO:0000256" key="11">
    <source>
        <dbReference type="SAM" id="Phobius"/>
    </source>
</evidence>
<feature type="transmembrane region" description="Helical" evidence="11">
    <location>
        <begin position="180"/>
        <end position="207"/>
    </location>
</feature>
<evidence type="ECO:0000256" key="8">
    <source>
        <dbReference type="ARBA" id="ARBA00023136"/>
    </source>
</evidence>
<feature type="transmembrane region" description="Helical" evidence="11">
    <location>
        <begin position="27"/>
        <end position="48"/>
    </location>
</feature>
<dbReference type="PIRSF" id="PIRSF003097">
    <property type="entry name" value="FtsX"/>
    <property type="match status" value="1"/>
</dbReference>
<evidence type="ECO:0000313" key="14">
    <source>
        <dbReference type="EMBL" id="OGD67714.1"/>
    </source>
</evidence>
<dbReference type="Pfam" id="PF18075">
    <property type="entry name" value="FtsX_ECD"/>
    <property type="match status" value="1"/>
</dbReference>
<keyword evidence="4 10" id="KW-1003">Cell membrane</keyword>
<evidence type="ECO:0000256" key="5">
    <source>
        <dbReference type="ARBA" id="ARBA00022618"/>
    </source>
</evidence>
<gene>
    <name evidence="14" type="ORF">A2442_04045</name>
</gene>
<proteinExistence type="inferred from homology"/>
<dbReference type="InterPro" id="IPR040690">
    <property type="entry name" value="FtsX_ECD"/>
</dbReference>
<dbReference type="PANTHER" id="PTHR47755:SF1">
    <property type="entry name" value="CELL DIVISION PROTEIN FTSX"/>
    <property type="match status" value="1"/>
</dbReference>
<dbReference type="STRING" id="1797582.A2442_04045"/>
<protein>
    <recommendedName>
        <fullName evidence="3 10">Cell division protein FtsX</fullName>
    </recommendedName>
</protein>
<feature type="transmembrane region" description="Helical" evidence="11">
    <location>
        <begin position="228"/>
        <end position="254"/>
    </location>
</feature>
<evidence type="ECO:0000256" key="2">
    <source>
        <dbReference type="ARBA" id="ARBA00007379"/>
    </source>
</evidence>
<evidence type="ECO:0000256" key="7">
    <source>
        <dbReference type="ARBA" id="ARBA00022989"/>
    </source>
</evidence>
<comment type="caution">
    <text evidence="14">The sequence shown here is derived from an EMBL/GenBank/DDBJ whole genome shotgun (WGS) entry which is preliminary data.</text>
</comment>
<evidence type="ECO:0000256" key="4">
    <source>
        <dbReference type="ARBA" id="ARBA00022475"/>
    </source>
</evidence>
<dbReference type="GO" id="GO:0005886">
    <property type="term" value="C:plasma membrane"/>
    <property type="evidence" value="ECO:0007669"/>
    <property type="project" value="UniProtKB-SubCell"/>
</dbReference>
<dbReference type="Proteomes" id="UP000179003">
    <property type="component" value="Unassembled WGS sequence"/>
</dbReference>
<comment type="similarity">
    <text evidence="2 10">Belongs to the ABC-4 integral membrane protein family. FtsX subfamily.</text>
</comment>
<accession>A0A1F5EKH4</accession>
<feature type="domain" description="ABC3 transporter permease C-terminal" evidence="12">
    <location>
        <begin position="183"/>
        <end position="302"/>
    </location>
</feature>
<organism evidence="14 15">
    <name type="scientific">Candidatus Campbellbacteria bacterium RIFOXYC2_FULL_35_25</name>
    <dbReference type="NCBI Taxonomy" id="1797582"/>
    <lineage>
        <taxon>Bacteria</taxon>
        <taxon>Candidatus Campbelliibacteriota</taxon>
    </lineage>
</organism>
<comment type="subcellular location">
    <subcellularLocation>
        <location evidence="1">Cell membrane</location>
        <topology evidence="1">Multi-pass membrane protein</topology>
    </subcellularLocation>
</comment>
<keyword evidence="8 10" id="KW-0472">Membrane</keyword>
<evidence type="ECO:0000259" key="13">
    <source>
        <dbReference type="Pfam" id="PF18075"/>
    </source>
</evidence>
<dbReference type="GO" id="GO:0051301">
    <property type="term" value="P:cell division"/>
    <property type="evidence" value="ECO:0007669"/>
    <property type="project" value="UniProtKB-KW"/>
</dbReference>
<sequence length="303" mass="34036">MFITNTKRIIKAALVNFWRNKTVSMSAVLVVSITLLVFGSLIFSNAALDSVLLQLKDKVDINVYFTVDAGEEDILELKKSLESFPEVESVEYVSREMALENFRKNHENDQTTLEALDELGDNPLGATLNVQANETDQYESIAKFLGENSSSSSIIDKVNYYQNKLVIDRLTKIISNTERVGFVVTLILIIISIIITFNTIRLAIYIAKEEISVMMLVGASNRYVRGPFVIEGVLYGIISSALALIIFLPVTFYLGSFTEKLLGVNVFEYYLTNFFHILLILLVSGVFLGVFSSYLAVRKYLKV</sequence>
<evidence type="ECO:0000313" key="15">
    <source>
        <dbReference type="Proteomes" id="UP000179003"/>
    </source>
</evidence>
<name>A0A1F5EKH4_9BACT</name>
<evidence type="ECO:0000259" key="12">
    <source>
        <dbReference type="Pfam" id="PF02687"/>
    </source>
</evidence>
<dbReference type="InterPro" id="IPR004513">
    <property type="entry name" value="FtsX"/>
</dbReference>
<keyword evidence="7 11" id="KW-1133">Transmembrane helix</keyword>
<keyword evidence="9 10" id="KW-0131">Cell cycle</keyword>
<dbReference type="PANTHER" id="PTHR47755">
    <property type="entry name" value="CELL DIVISION PROTEIN FTSX"/>
    <property type="match status" value="1"/>
</dbReference>
<dbReference type="Gene3D" id="3.30.70.3040">
    <property type="match status" value="1"/>
</dbReference>
<dbReference type="InterPro" id="IPR003838">
    <property type="entry name" value="ABC3_permease_C"/>
</dbReference>
<evidence type="ECO:0000256" key="10">
    <source>
        <dbReference type="PIRNR" id="PIRNR003097"/>
    </source>
</evidence>